<feature type="domain" description="CBM6" evidence="9">
    <location>
        <begin position="1257"/>
        <end position="1377"/>
    </location>
</feature>
<evidence type="ECO:0000256" key="8">
    <source>
        <dbReference type="RuleBase" id="RU361166"/>
    </source>
</evidence>
<dbReference type="RefSeq" id="WP_144077224.1">
    <property type="nucleotide sequence ID" value="NZ_CP076130.1"/>
</dbReference>
<feature type="active site" evidence="7">
    <location>
        <position position="536"/>
    </location>
</feature>
<dbReference type="CDD" id="cd04080">
    <property type="entry name" value="CBM6_cellulase-like"/>
    <property type="match status" value="1"/>
</dbReference>
<dbReference type="InterPro" id="IPR014756">
    <property type="entry name" value="Ig_E-set"/>
</dbReference>
<protein>
    <recommendedName>
        <fullName evidence="8">Endoglucanase</fullName>
        <ecNumber evidence="8">3.2.1.4</ecNumber>
    </recommendedName>
</protein>
<dbReference type="InterPro" id="IPR012341">
    <property type="entry name" value="6hp_glycosidase-like_sf"/>
</dbReference>
<dbReference type="InterPro" id="IPR006584">
    <property type="entry name" value="Cellulose-bd_IV"/>
</dbReference>
<evidence type="ECO:0000256" key="6">
    <source>
        <dbReference type="ARBA" id="ARBA00023326"/>
    </source>
</evidence>
<dbReference type="InterPro" id="IPR008979">
    <property type="entry name" value="Galactose-bd-like_sf"/>
</dbReference>
<dbReference type="Pfam" id="PF00759">
    <property type="entry name" value="Glyco_hydro_9"/>
    <property type="match status" value="1"/>
</dbReference>
<evidence type="ECO:0000313" key="11">
    <source>
        <dbReference type="Proteomes" id="UP000682802"/>
    </source>
</evidence>
<keyword evidence="6 7" id="KW-0624">Polysaccharide degradation</keyword>
<keyword evidence="2 8" id="KW-0732">Signal</keyword>
<dbReference type="SMART" id="SM00089">
    <property type="entry name" value="PKD"/>
    <property type="match status" value="1"/>
</dbReference>
<feature type="active site" evidence="7">
    <location>
        <position position="545"/>
    </location>
</feature>
<comment type="similarity">
    <text evidence="1 7 8">Belongs to the glycosyl hydrolase 9 (cellulase E) family.</text>
</comment>
<dbReference type="Pfam" id="PF03422">
    <property type="entry name" value="CBM_6"/>
    <property type="match status" value="1"/>
</dbReference>
<dbReference type="Pfam" id="PF02018">
    <property type="entry name" value="CBM_4_9"/>
    <property type="match status" value="1"/>
</dbReference>
<keyword evidence="8" id="KW-0136">Cellulose degradation</keyword>
<evidence type="ECO:0000256" key="2">
    <source>
        <dbReference type="ARBA" id="ARBA00022729"/>
    </source>
</evidence>
<evidence type="ECO:0000256" key="1">
    <source>
        <dbReference type="ARBA" id="ARBA00007072"/>
    </source>
</evidence>
<dbReference type="InterPro" id="IPR003305">
    <property type="entry name" value="CenC_carb-bd"/>
</dbReference>
<evidence type="ECO:0000259" key="9">
    <source>
        <dbReference type="PROSITE" id="PS51175"/>
    </source>
</evidence>
<dbReference type="Gene3D" id="2.60.120.260">
    <property type="entry name" value="Galactose-binding domain-like"/>
    <property type="match status" value="2"/>
</dbReference>
<dbReference type="InterPro" id="IPR026444">
    <property type="entry name" value="Secre_tail"/>
</dbReference>
<dbReference type="Proteomes" id="UP000682802">
    <property type="component" value="Plasmid p1"/>
</dbReference>
<keyword evidence="5 7" id="KW-0326">Glycosidase</keyword>
<dbReference type="InterPro" id="IPR004197">
    <property type="entry name" value="Cellulase_Ig-like"/>
</dbReference>
<dbReference type="SMART" id="SM00606">
    <property type="entry name" value="CBD_IV"/>
    <property type="match status" value="1"/>
</dbReference>
<comment type="catalytic activity">
    <reaction evidence="8">
        <text>Endohydrolysis of (1-&gt;4)-beta-D-glucosidic linkages in cellulose, lichenin and cereal beta-D-glucans.</text>
        <dbReference type="EC" id="3.2.1.4"/>
    </reaction>
</comment>
<dbReference type="InterPro" id="IPR005084">
    <property type="entry name" value="CBM6"/>
</dbReference>
<dbReference type="SUPFAM" id="SSF49299">
    <property type="entry name" value="PKD domain"/>
    <property type="match status" value="1"/>
</dbReference>
<dbReference type="InterPro" id="IPR035986">
    <property type="entry name" value="PKD_dom_sf"/>
</dbReference>
<keyword evidence="4 7" id="KW-0119">Carbohydrate metabolism</keyword>
<dbReference type="Pfam" id="PF18962">
    <property type="entry name" value="Por_Secre_tail"/>
    <property type="match status" value="1"/>
</dbReference>
<dbReference type="InterPro" id="IPR013783">
    <property type="entry name" value="Ig-like_fold"/>
</dbReference>
<dbReference type="InterPro" id="IPR001701">
    <property type="entry name" value="Glyco_hydro_9"/>
</dbReference>
<dbReference type="GO" id="GO:0016787">
    <property type="term" value="F:hydrolase activity"/>
    <property type="evidence" value="ECO:0007669"/>
    <property type="project" value="UniProtKB-KW"/>
</dbReference>
<dbReference type="SUPFAM" id="SSF81296">
    <property type="entry name" value="E set domains"/>
    <property type="match status" value="1"/>
</dbReference>
<dbReference type="Gene3D" id="1.50.10.10">
    <property type="match status" value="1"/>
</dbReference>
<evidence type="ECO:0000313" key="10">
    <source>
        <dbReference type="EMBL" id="QWG10734.1"/>
    </source>
</evidence>
<dbReference type="Pfam" id="PF02927">
    <property type="entry name" value="CelD_N"/>
    <property type="match status" value="1"/>
</dbReference>
<dbReference type="EC" id="3.2.1.4" evidence="8"/>
<dbReference type="NCBIfam" id="TIGR04183">
    <property type="entry name" value="Por_Secre_tail"/>
    <property type="match status" value="1"/>
</dbReference>
<dbReference type="InterPro" id="IPR008928">
    <property type="entry name" value="6-hairpin_glycosidase_sf"/>
</dbReference>
<dbReference type="PROSITE" id="PS00698">
    <property type="entry name" value="GH9_3"/>
    <property type="match status" value="1"/>
</dbReference>
<evidence type="ECO:0000256" key="3">
    <source>
        <dbReference type="ARBA" id="ARBA00022801"/>
    </source>
</evidence>
<accession>A0ABX8H4B5</accession>
<dbReference type="PANTHER" id="PTHR22298">
    <property type="entry name" value="ENDO-1,4-BETA-GLUCANASE"/>
    <property type="match status" value="1"/>
</dbReference>
<keyword evidence="3 7" id="KW-0378">Hydrolase</keyword>
<dbReference type="InterPro" id="IPR022409">
    <property type="entry name" value="PKD/Chitinase_dom"/>
</dbReference>
<dbReference type="Pfam" id="PF22352">
    <property type="entry name" value="K319L-like_PKD"/>
    <property type="match status" value="2"/>
</dbReference>
<dbReference type="SUPFAM" id="SSF49785">
    <property type="entry name" value="Galactose-binding domain-like"/>
    <property type="match status" value="3"/>
</dbReference>
<reference evidence="10 11" key="1">
    <citation type="submission" date="2021-05" db="EMBL/GenBank/DDBJ databases">
        <title>Comparative genomic studies on the polysaccharide-degrading batcterial strains of the Flammeovirga genus.</title>
        <authorList>
            <person name="Zewei F."/>
            <person name="Zheng Z."/>
            <person name="Yu L."/>
            <person name="Ruyue G."/>
            <person name="Yanhong M."/>
            <person name="Yuanyuan C."/>
            <person name="Jingyan G."/>
            <person name="Wenjun H."/>
        </authorList>
    </citation>
    <scope>NUCLEOTIDE SEQUENCE [LARGE SCALE GENOMIC DNA]</scope>
    <source>
        <strain evidence="10 11">YS10</strain>
        <plasmid evidence="10 11">p1</plasmid>
    </source>
</reference>
<proteinExistence type="inferred from homology"/>
<gene>
    <name evidence="10" type="ORF">KM029_25455</name>
</gene>
<feature type="signal peptide" evidence="8">
    <location>
        <begin position="1"/>
        <end position="22"/>
    </location>
</feature>
<keyword evidence="11" id="KW-1185">Reference proteome</keyword>
<feature type="chain" id="PRO_5044963407" description="Endoglucanase" evidence="8">
    <location>
        <begin position="23"/>
        <end position="1533"/>
    </location>
</feature>
<dbReference type="Gene3D" id="2.60.40.10">
    <property type="entry name" value="Immunoglobulins"/>
    <property type="match status" value="3"/>
</dbReference>
<dbReference type="InterPro" id="IPR033126">
    <property type="entry name" value="Glyco_hydro_9_Asp/Glu_AS"/>
</dbReference>
<dbReference type="PROSITE" id="PS51175">
    <property type="entry name" value="CBM6"/>
    <property type="match status" value="1"/>
</dbReference>
<name>A0ABX8H4B5_9BACT</name>
<organism evidence="10 11">
    <name type="scientific">Flammeovirga kamogawensis</name>
    <dbReference type="NCBI Taxonomy" id="373891"/>
    <lineage>
        <taxon>Bacteria</taxon>
        <taxon>Pseudomonadati</taxon>
        <taxon>Bacteroidota</taxon>
        <taxon>Cytophagia</taxon>
        <taxon>Cytophagales</taxon>
        <taxon>Flammeovirgaceae</taxon>
        <taxon>Flammeovirga</taxon>
    </lineage>
</organism>
<sequence>MKKLLNTIYLKVLFLISCTALQGLTLQAQDIDVNQTGFLPSSTKLAQVPNGSGSFQVVNTNSNAVVFNGTLSSSVNWQEAQEAFATADFSAVETPGTYKIVAGGNESHPFEIGQSVYDGVASASLKFYYYQRSSTSITSEHGGTWARGFGHPDTNVRVHSSAGGGRAVGSSFSAPKGWYDAGDYGKYVVNSGISTWTLMAFYEMYPEFSADFEVNIPESGNNMPDILDEAKWNLDWLLQMQDPVDGGVYHKMTTLGFEGEVMPSAANQQRYVIGKATAATFDFAALMAQAARVYAPYDAAYAQQCLTAAERAWNWGVNNDNITFDNPGDVHTGTYGDRNLSDEKAWAAIELYITTKQDAYWFASDLLNHGMRVPGWPDVAPLGYLSLIANKDNLTGAANIAEVESRVINYANMKIGEFNSSPYKVVETSFNWGNNANFLNDGMIALYGYELTGNGDHLSVAQSSLDYILGKNPVGISYFTGFGENRPMQPHHRPSQADGIFEPVPGMVVGGAQNASLPGGECFHPNSNIPAKRYFDDWCSYSTNEVTINWNAPMVFVANGILAIGNTDCENPAVVDVLINGESSITIELNESITLSARALNECGGTVRDAVFNWSSNAPNGVFSNTSTLTTEVVTLTVDGISTQVTITVVPENATLVADAENNGITKLNTEWFALDDNGNGGASTITPNATPLPMTSGGAVSTSNSVEVSYVLNEGTLEFNPFVGFGFPLSEEGTGREDIASSTGISFWHKGDAMIVKVPTTSITDFDYYASPVPAHADWTMVELSWNQFSQAGWGDAVSFNATDVTSIQYEVQGPTGTTGTVAVDEIKIEGVVLTLVCETPEVTTVEISEGDQSIVIDQTFNFSAIVKNGCGQLMQDEVITWSANAPNGVYTATTLGASDQVTATVGNVTAVVAITVTPNQPPVANAGNNVSTSLINGTAQLTGSATDPEDDALTYNWAQIDGPSTATILNPTSAITVINDLVLGTYVFELTATDAAGNTSTDQVNVEVKDVINMLTNGDFSNGFEGWTTYINASATANHDVVDNQLHAMISNGGSDTWHVQYNQGGLTIENGAEYRISFDARSSDNRSIVLSIEKNGEPWTGFFSAQPSLNNRTQQFSYEFTMEEATETNGRVTFNVGNSNIDVFIDNVVLEKLPKANEAPIANAGADQILQNGTTSTTLGGSVSSDPDNGPIALTYAWSQTAGPAVTFDNTSIAQPSISGLQDDTNYEFSLVVSDGEASSSSTVSVSLQGKFTLRIEAEEFSTMSGIQVEPTQDVDGVNNIGWVDSGDFMEYNVNIPGAGQGKLRFRVAADGFDNKSFTVSANGSTLADVTFQATGGWQNWKTISVDATLPSGQTTIRVQASSDGFNMNWLEISNEEGDDDNGDACTVWEPNTNYPVGTVVSYNGNNYTSNNEWNGTAGAPDVAIWGWNAGGSCSSNGRTAAVEATTSLQLEEELSLYPNPAQHEINLNGLGEGQFQVAIYSISGKLENFLSINNAQGGQKLAIDNLKSGLYVIQISGNNFTKSLKFLKK</sequence>
<dbReference type="CDD" id="cd02850">
    <property type="entry name" value="E_set_Cellulase_N"/>
    <property type="match status" value="1"/>
</dbReference>
<geneLocation type="plasmid" evidence="10 11">
    <name>p1</name>
</geneLocation>
<dbReference type="SUPFAM" id="SSF48208">
    <property type="entry name" value="Six-hairpin glycosidases"/>
    <property type="match status" value="1"/>
</dbReference>
<evidence type="ECO:0000256" key="4">
    <source>
        <dbReference type="ARBA" id="ARBA00023277"/>
    </source>
</evidence>
<dbReference type="EMBL" id="CP076130">
    <property type="protein sequence ID" value="QWG10734.1"/>
    <property type="molecule type" value="Genomic_DNA"/>
</dbReference>
<evidence type="ECO:0000256" key="7">
    <source>
        <dbReference type="PROSITE-ProRule" id="PRU10060"/>
    </source>
</evidence>
<keyword evidence="10" id="KW-0614">Plasmid</keyword>
<evidence type="ECO:0000256" key="5">
    <source>
        <dbReference type="ARBA" id="ARBA00023295"/>
    </source>
</evidence>